<dbReference type="EMBL" id="POTC01000001">
    <property type="protein sequence ID" value="POF64121.1"/>
    <property type="molecule type" value="Genomic_DNA"/>
</dbReference>
<accession>A0A2S3W5H0</accession>
<comment type="subunit">
    <text evidence="6">Heterooligomer composed of large and small subunits.</text>
</comment>
<dbReference type="SUPFAM" id="SSF116842">
    <property type="entry name" value="XseB-like"/>
    <property type="match status" value="1"/>
</dbReference>
<comment type="similarity">
    <text evidence="1 6">Belongs to the XseB family.</text>
</comment>
<proteinExistence type="inferred from homology"/>
<dbReference type="PANTHER" id="PTHR34137:SF1">
    <property type="entry name" value="EXODEOXYRIBONUCLEASE 7 SMALL SUBUNIT"/>
    <property type="match status" value="1"/>
</dbReference>
<comment type="catalytic activity">
    <reaction evidence="6">
        <text>Exonucleolytic cleavage in either 5'- to 3'- or 3'- to 5'-direction to yield nucleoside 5'-phosphates.</text>
        <dbReference type="EC" id="3.1.11.6"/>
    </reaction>
</comment>
<comment type="caution">
    <text evidence="7">The sequence shown here is derived from an EMBL/GenBank/DDBJ whole genome shotgun (WGS) entry which is preliminary data.</text>
</comment>
<dbReference type="GO" id="GO:0006308">
    <property type="term" value="P:DNA catabolic process"/>
    <property type="evidence" value="ECO:0007669"/>
    <property type="project" value="UniProtKB-UniRule"/>
</dbReference>
<evidence type="ECO:0000256" key="6">
    <source>
        <dbReference type="HAMAP-Rule" id="MF_00337"/>
    </source>
</evidence>
<dbReference type="AlphaFoldDB" id="A0A2S3W5H0"/>
<dbReference type="InterPro" id="IPR037004">
    <property type="entry name" value="Exonuc_VII_ssu_sf"/>
</dbReference>
<keyword evidence="3 6" id="KW-0540">Nuclease</keyword>
<gene>
    <name evidence="6" type="primary">xseB</name>
    <name evidence="7" type="ORF">KMAL_00140</name>
</gene>
<dbReference type="EC" id="3.1.11.6" evidence="6"/>
<keyword evidence="5 6" id="KW-0269">Exonuclease</keyword>
<keyword evidence="4 6" id="KW-0378">Hydrolase</keyword>
<dbReference type="Gene3D" id="1.10.287.1040">
    <property type="entry name" value="Exonuclease VII, small subunit"/>
    <property type="match status" value="1"/>
</dbReference>
<dbReference type="HAMAP" id="MF_00337">
    <property type="entry name" value="Exonuc_7_S"/>
    <property type="match status" value="1"/>
</dbReference>
<evidence type="ECO:0000256" key="5">
    <source>
        <dbReference type="ARBA" id="ARBA00022839"/>
    </source>
</evidence>
<dbReference type="GO" id="GO:0008855">
    <property type="term" value="F:exodeoxyribonuclease VII activity"/>
    <property type="evidence" value="ECO:0007669"/>
    <property type="project" value="UniProtKB-UniRule"/>
</dbReference>
<sequence>MPMTDDLTSLSFEDALAELEGIVRQLEGGQLRLEDAIKAYERGAALRQYCETRLNEAEARVQAIIQRADGTLDAKSMD</sequence>
<dbReference type="NCBIfam" id="NF002140">
    <property type="entry name" value="PRK00977.1-4"/>
    <property type="match status" value="1"/>
</dbReference>
<protein>
    <recommendedName>
        <fullName evidence="6">Exodeoxyribonuclease 7 small subunit</fullName>
        <ecNumber evidence="6">3.1.11.6</ecNumber>
    </recommendedName>
    <alternativeName>
        <fullName evidence="6">Exodeoxyribonuclease VII small subunit</fullName>
        <shortName evidence="6">Exonuclease VII small subunit</shortName>
    </alternativeName>
</protein>
<dbReference type="NCBIfam" id="TIGR01280">
    <property type="entry name" value="xseB"/>
    <property type="match status" value="1"/>
</dbReference>
<organism evidence="7 8">
    <name type="scientific">Novacetimonas maltaceti</name>
    <dbReference type="NCBI Taxonomy" id="1203393"/>
    <lineage>
        <taxon>Bacteria</taxon>
        <taxon>Pseudomonadati</taxon>
        <taxon>Pseudomonadota</taxon>
        <taxon>Alphaproteobacteria</taxon>
        <taxon>Acetobacterales</taxon>
        <taxon>Acetobacteraceae</taxon>
        <taxon>Novacetimonas</taxon>
    </lineage>
</organism>
<reference evidence="7 8" key="1">
    <citation type="submission" date="2018-01" db="EMBL/GenBank/DDBJ databases">
        <title>Draft Genome Sequence of Komagataeibacter maltaceti LMG 1529, a Vinegar Producing Acetic Acid Bacterium Isolated from Malt Vinegar Brewery Acetifiers.</title>
        <authorList>
            <person name="Zhang Q."/>
            <person name="Hollensteiner J."/>
            <person name="Poehlein A."/>
            <person name="Daniel R."/>
        </authorList>
    </citation>
    <scope>NUCLEOTIDE SEQUENCE [LARGE SCALE GENOMIC DNA]</scope>
    <source>
        <strain evidence="7 8">LMG 1529</strain>
    </source>
</reference>
<evidence type="ECO:0000256" key="2">
    <source>
        <dbReference type="ARBA" id="ARBA00022490"/>
    </source>
</evidence>
<dbReference type="PANTHER" id="PTHR34137">
    <property type="entry name" value="EXODEOXYRIBONUCLEASE 7 SMALL SUBUNIT"/>
    <property type="match status" value="1"/>
</dbReference>
<evidence type="ECO:0000313" key="7">
    <source>
        <dbReference type="EMBL" id="POF64121.1"/>
    </source>
</evidence>
<evidence type="ECO:0000313" key="8">
    <source>
        <dbReference type="Proteomes" id="UP000237344"/>
    </source>
</evidence>
<evidence type="ECO:0000256" key="3">
    <source>
        <dbReference type="ARBA" id="ARBA00022722"/>
    </source>
</evidence>
<dbReference type="Proteomes" id="UP000237344">
    <property type="component" value="Unassembled WGS sequence"/>
</dbReference>
<evidence type="ECO:0000256" key="4">
    <source>
        <dbReference type="ARBA" id="ARBA00022801"/>
    </source>
</evidence>
<keyword evidence="8" id="KW-1185">Reference proteome</keyword>
<dbReference type="NCBIfam" id="NF002139">
    <property type="entry name" value="PRK00977.1-3"/>
    <property type="match status" value="1"/>
</dbReference>
<name>A0A2S3W5H0_9PROT</name>
<dbReference type="GO" id="GO:0009318">
    <property type="term" value="C:exodeoxyribonuclease VII complex"/>
    <property type="evidence" value="ECO:0007669"/>
    <property type="project" value="UniProtKB-UniRule"/>
</dbReference>
<keyword evidence="2 6" id="KW-0963">Cytoplasm</keyword>
<evidence type="ECO:0000256" key="1">
    <source>
        <dbReference type="ARBA" id="ARBA00009998"/>
    </source>
</evidence>
<dbReference type="GO" id="GO:0005829">
    <property type="term" value="C:cytosol"/>
    <property type="evidence" value="ECO:0007669"/>
    <property type="project" value="TreeGrafter"/>
</dbReference>
<comment type="subcellular location">
    <subcellularLocation>
        <location evidence="6">Cytoplasm</location>
    </subcellularLocation>
</comment>
<dbReference type="Pfam" id="PF02609">
    <property type="entry name" value="Exonuc_VII_S"/>
    <property type="match status" value="1"/>
</dbReference>
<comment type="function">
    <text evidence="6">Bidirectionally degrades single-stranded DNA into large acid-insoluble oligonucleotides, which are then degraded further into small acid-soluble oligonucleotides.</text>
</comment>
<dbReference type="InterPro" id="IPR003761">
    <property type="entry name" value="Exonuc_VII_S"/>
</dbReference>
<dbReference type="PIRSF" id="PIRSF006488">
    <property type="entry name" value="Exonuc_VII_S"/>
    <property type="match status" value="1"/>
</dbReference>